<evidence type="ECO:0000313" key="2">
    <source>
        <dbReference type="EMBL" id="MBA4536868.1"/>
    </source>
</evidence>
<evidence type="ECO:0000313" key="3">
    <source>
        <dbReference type="EMBL" id="NEY81235.1"/>
    </source>
</evidence>
<sequence>MSKDINKKRNKKEEGKKGADDSWASGCLDVFILPIQIFIAGYSLFNIV</sequence>
<dbReference type="RefSeq" id="WP_163241479.1">
    <property type="nucleotide sequence ID" value="NZ_JAAIWN010000012.1"/>
</dbReference>
<feature type="region of interest" description="Disordered" evidence="1">
    <location>
        <begin position="1"/>
        <end position="23"/>
    </location>
</feature>
<proteinExistence type="predicted"/>
<gene>
    <name evidence="3" type="ORF">G4D64_06830</name>
    <name evidence="2" type="ORF">H1Z61_06865</name>
</gene>
<dbReference type="EMBL" id="JACEIO010000012">
    <property type="protein sequence ID" value="MBA4536868.1"/>
    <property type="molecule type" value="Genomic_DNA"/>
</dbReference>
<dbReference type="AlphaFoldDB" id="A0A6B3VY88"/>
<protein>
    <submittedName>
        <fullName evidence="3">Uncharacterized protein</fullName>
    </submittedName>
</protein>
<organism evidence="3 4">
    <name type="scientific">Bacillus aquiflavi</name>
    <dbReference type="NCBI Taxonomy" id="2672567"/>
    <lineage>
        <taxon>Bacteria</taxon>
        <taxon>Bacillati</taxon>
        <taxon>Bacillota</taxon>
        <taxon>Bacilli</taxon>
        <taxon>Bacillales</taxon>
        <taxon>Bacillaceae</taxon>
        <taxon>Bacillus</taxon>
    </lineage>
</organism>
<comment type="caution">
    <text evidence="3">The sequence shown here is derived from an EMBL/GenBank/DDBJ whole genome shotgun (WGS) entry which is preliminary data.</text>
</comment>
<evidence type="ECO:0000313" key="5">
    <source>
        <dbReference type="Proteomes" id="UP000570010"/>
    </source>
</evidence>
<dbReference type="Proteomes" id="UP000570010">
    <property type="component" value="Unassembled WGS sequence"/>
</dbReference>
<dbReference type="Proteomes" id="UP000472971">
    <property type="component" value="Unassembled WGS sequence"/>
</dbReference>
<name>A0A6B3VY88_9BACI</name>
<dbReference type="EMBL" id="JAAIWN010000012">
    <property type="protein sequence ID" value="NEY81235.1"/>
    <property type="molecule type" value="Genomic_DNA"/>
</dbReference>
<keyword evidence="4" id="KW-1185">Reference proteome</keyword>
<feature type="compositionally biased region" description="Basic and acidic residues" evidence="1">
    <location>
        <begin position="1"/>
        <end position="20"/>
    </location>
</feature>
<accession>A0A6B3VY88</accession>
<evidence type="ECO:0000313" key="4">
    <source>
        <dbReference type="Proteomes" id="UP000472971"/>
    </source>
</evidence>
<reference evidence="2 5" key="2">
    <citation type="submission" date="2020-07" db="EMBL/GenBank/DDBJ databases">
        <authorList>
            <person name="Feng H."/>
        </authorList>
    </citation>
    <scope>NUCLEOTIDE SEQUENCE [LARGE SCALE GENOMIC DNA]</scope>
    <source>
        <strain evidence="2">S-12</strain>
        <strain evidence="5">s-12</strain>
    </source>
</reference>
<reference evidence="3 4" key="1">
    <citation type="submission" date="2020-02" db="EMBL/GenBank/DDBJ databases">
        <title>Bacillus aquiflavi sp. nov., isolated from yellow water of strong flavor Chinese baijiu in Yibin region of China.</title>
        <authorList>
            <person name="Xie J."/>
        </authorList>
    </citation>
    <scope>NUCLEOTIDE SEQUENCE [LARGE SCALE GENOMIC DNA]</scope>
    <source>
        <strain evidence="3 4">3H-10</strain>
    </source>
</reference>
<evidence type="ECO:0000256" key="1">
    <source>
        <dbReference type="SAM" id="MobiDB-lite"/>
    </source>
</evidence>